<evidence type="ECO:0000313" key="2">
    <source>
        <dbReference type="EMBL" id="RVW60310.1"/>
    </source>
</evidence>
<dbReference type="InterPro" id="IPR036397">
    <property type="entry name" value="RNaseH_sf"/>
</dbReference>
<name>A0A438FLE1_VITVI</name>
<accession>A0A438FLE1</accession>
<evidence type="ECO:0008006" key="4">
    <source>
        <dbReference type="Google" id="ProtNLM"/>
    </source>
</evidence>
<dbReference type="PANTHER" id="PTHR48475">
    <property type="entry name" value="RIBONUCLEASE H"/>
    <property type="match status" value="1"/>
</dbReference>
<dbReference type="EMBL" id="QGNW01000864">
    <property type="protein sequence ID" value="RVW60310.1"/>
    <property type="molecule type" value="Genomic_DNA"/>
</dbReference>
<dbReference type="Proteomes" id="UP000288805">
    <property type="component" value="Unassembled WGS sequence"/>
</dbReference>
<dbReference type="AlphaFoldDB" id="A0A438FLE1"/>
<organism evidence="2 3">
    <name type="scientific">Vitis vinifera</name>
    <name type="common">Grape</name>
    <dbReference type="NCBI Taxonomy" id="29760"/>
    <lineage>
        <taxon>Eukaryota</taxon>
        <taxon>Viridiplantae</taxon>
        <taxon>Streptophyta</taxon>
        <taxon>Embryophyta</taxon>
        <taxon>Tracheophyta</taxon>
        <taxon>Spermatophyta</taxon>
        <taxon>Magnoliopsida</taxon>
        <taxon>eudicotyledons</taxon>
        <taxon>Gunneridae</taxon>
        <taxon>Pentapetalae</taxon>
        <taxon>rosids</taxon>
        <taxon>Vitales</taxon>
        <taxon>Vitaceae</taxon>
        <taxon>Viteae</taxon>
        <taxon>Vitis</taxon>
    </lineage>
</organism>
<feature type="region of interest" description="Disordered" evidence="1">
    <location>
        <begin position="341"/>
        <end position="369"/>
    </location>
</feature>
<evidence type="ECO:0000313" key="3">
    <source>
        <dbReference type="Proteomes" id="UP000288805"/>
    </source>
</evidence>
<comment type="caution">
    <text evidence="2">The sequence shown here is derived from an EMBL/GenBank/DDBJ whole genome shotgun (WGS) entry which is preliminary data.</text>
</comment>
<sequence length="495" mass="55210">MRMARYLTKVRDTLQRFTEWTIEKIRRTENGRATPGRHSCLPPHQRSHTVAYTCASQPFRRRNLHLQHHEASQPDSQEWTAILYNTSGQALCPRIPSSTQDPGASRPFHPDWGALVQKVFYRSLPSVPKSFRGPVCPWPCAQWGMDIVGPLPAAPAQKKFLLVSTDYFSKWVEAEAYASIKDKDHRIPEFCSELNIGIHTPHRVILKVTASRGHKQNSNHCLKEKARASKEKWVEELPGVLWAYRTTPGRPTGNTPFVLAYGMDAIIPTEIGLPTIRTEAEDRTMQMQIRKKLGLGRRSKGNCIHPDGRLSTKGIRSLQSQTTIAEEVHFIYLLLIPPSRVASPPPSKGPSRLPPHAGGRPQIPSGSLPQQAYPESLVVLSSSGINWLRPAPVSSAAPLHYFCAKRRRPSYNQWSVAGQKTGHVVGPCREDRSPTVEKHTNKKNKVTNHATNTSVSREKIKKANYTISTASNIFAEGIATSEPGGIRFNFSSNSA</sequence>
<protein>
    <recommendedName>
        <fullName evidence="4">Integrase catalytic domain-containing protein</fullName>
    </recommendedName>
</protein>
<dbReference type="InterPro" id="IPR012337">
    <property type="entry name" value="RNaseH-like_sf"/>
</dbReference>
<gene>
    <name evidence="2" type="ORF">CK203_084066</name>
</gene>
<reference evidence="2 3" key="1">
    <citation type="journal article" date="2018" name="PLoS Genet.">
        <title>Population sequencing reveals clonal diversity and ancestral inbreeding in the grapevine cultivar Chardonnay.</title>
        <authorList>
            <person name="Roach M.J."/>
            <person name="Johnson D.L."/>
            <person name="Bohlmann J."/>
            <person name="van Vuuren H.J."/>
            <person name="Jones S.J."/>
            <person name="Pretorius I.S."/>
            <person name="Schmidt S.A."/>
            <person name="Borneman A.R."/>
        </authorList>
    </citation>
    <scope>NUCLEOTIDE SEQUENCE [LARGE SCALE GENOMIC DNA]</scope>
    <source>
        <strain evidence="3">cv. Chardonnay</strain>
        <tissue evidence="2">Leaf</tissue>
    </source>
</reference>
<evidence type="ECO:0000256" key="1">
    <source>
        <dbReference type="SAM" id="MobiDB-lite"/>
    </source>
</evidence>
<dbReference type="SUPFAM" id="SSF53098">
    <property type="entry name" value="Ribonuclease H-like"/>
    <property type="match status" value="1"/>
</dbReference>
<dbReference type="Gene3D" id="3.30.420.10">
    <property type="entry name" value="Ribonuclease H-like superfamily/Ribonuclease H"/>
    <property type="match status" value="1"/>
</dbReference>
<dbReference type="GO" id="GO:0003676">
    <property type="term" value="F:nucleic acid binding"/>
    <property type="evidence" value="ECO:0007669"/>
    <property type="project" value="InterPro"/>
</dbReference>
<proteinExistence type="predicted"/>
<dbReference type="PANTHER" id="PTHR48475:SF1">
    <property type="entry name" value="RNASE H TYPE-1 DOMAIN-CONTAINING PROTEIN"/>
    <property type="match status" value="1"/>
</dbReference>